<evidence type="ECO:0000313" key="2">
    <source>
        <dbReference type="Proteomes" id="UP000191901"/>
    </source>
</evidence>
<dbReference type="STRING" id="1641165.XM38_18740"/>
<dbReference type="RefSeq" id="WP_137455211.1">
    <property type="nucleotide sequence ID" value="NZ_CP021983.2"/>
</dbReference>
<dbReference type="EMBL" id="CP021983">
    <property type="protein sequence ID" value="ASC73866.1"/>
    <property type="molecule type" value="Genomic_DNA"/>
</dbReference>
<proteinExistence type="predicted"/>
<dbReference type="Proteomes" id="UP000191901">
    <property type="component" value="Chromosome"/>
</dbReference>
<evidence type="ECO:0000313" key="1">
    <source>
        <dbReference type="EMBL" id="ASC73866.1"/>
    </source>
</evidence>
<dbReference type="KEGG" id="hhg:XM38_048400"/>
<protein>
    <submittedName>
        <fullName evidence="1">Uncharacterized protein</fullName>
    </submittedName>
</protein>
<gene>
    <name evidence="1" type="ORF">XM38_048400</name>
</gene>
<organism evidence="1 2">
    <name type="scientific">Halomicronema hongdechloris C2206</name>
    <dbReference type="NCBI Taxonomy" id="1641165"/>
    <lineage>
        <taxon>Bacteria</taxon>
        <taxon>Bacillati</taxon>
        <taxon>Cyanobacteriota</taxon>
        <taxon>Cyanophyceae</taxon>
        <taxon>Nodosilineales</taxon>
        <taxon>Nodosilineaceae</taxon>
        <taxon>Halomicronema</taxon>
    </lineage>
</organism>
<name>A0A1Z3HUB0_9CYAN</name>
<accession>A0A1Z3HUB0</accession>
<dbReference type="AlphaFoldDB" id="A0A1Z3HUB0"/>
<dbReference type="OrthoDB" id="116741at2"/>
<keyword evidence="2" id="KW-1185">Reference proteome</keyword>
<sequence>MANQPLTVIAPIRSGEEPALRQVLDAIATDLTGNPYLQIAKSQKTHFLRLAIIADPEYGQRLLMTGNYDGSLPAYLQELVSLSPDMDALWSKCDGYGGRASFESFIKAHSCRAQAAYIAIQGETVGSIRKRLQIRRTLEDLLDQDTVADYLDQPGLKPLLNALFSLKRPLTLWQALALVGARFWQLIERLIGGICHLIRQIILRILRFVGGILGAPEKKRLAGEYIGVNVDFERLRTLQRPEVVHGINHLHLLSTVRRGRLLRLRIVLCLIHFAARNLFPPGSLSNIRSIHFAHWAIVDGGKHLLFVTHYDGSFDNYLGDFADRASDGLNSIWNNVAGYPQAGAVDIVAFKQFFRNDQQLPSQVFYRAYPEATVATILRDRTIVQPLADELERPEVETWLSRL</sequence>
<reference evidence="1 2" key="1">
    <citation type="journal article" date="2016" name="Biochim. Biophys. Acta">
        <title>Characterization of red-shifted phycobilisomes isolated from the chlorophyll f-containing cyanobacterium Halomicronema hongdechloris.</title>
        <authorList>
            <person name="Li Y."/>
            <person name="Lin Y."/>
            <person name="Garvey C.J."/>
            <person name="Birch D."/>
            <person name="Corkery R.W."/>
            <person name="Loughlin P.C."/>
            <person name="Scheer H."/>
            <person name="Willows R.D."/>
            <person name="Chen M."/>
        </authorList>
    </citation>
    <scope>NUCLEOTIDE SEQUENCE [LARGE SCALE GENOMIC DNA]</scope>
    <source>
        <strain evidence="1 2">C2206</strain>
    </source>
</reference>